<dbReference type="PANTHER" id="PTHR33710:SF79">
    <property type="entry name" value="OS06G0205337 PROTEIN"/>
    <property type="match status" value="1"/>
</dbReference>
<reference evidence="2 3" key="1">
    <citation type="journal article" date="2016" name="G3 (Bethesda)">
        <title>First Draft Assembly and Annotation of the Genome of a California Endemic Oak Quercus lobata Nee (Fagaceae).</title>
        <authorList>
            <person name="Sork V.L."/>
            <person name="Fitz-Gibbon S.T."/>
            <person name="Puiu D."/>
            <person name="Crepeau M."/>
            <person name="Gugger P.F."/>
            <person name="Sherman R."/>
            <person name="Stevens K."/>
            <person name="Langley C.H."/>
            <person name="Pellegrini M."/>
            <person name="Salzberg S.L."/>
        </authorList>
    </citation>
    <scope>NUCLEOTIDE SEQUENCE [LARGE SCALE GENOMIC DNA]</scope>
    <source>
        <strain evidence="2 3">cv. SW786</strain>
    </source>
</reference>
<dbReference type="Proteomes" id="UP000594261">
    <property type="component" value="Chromosome 1"/>
</dbReference>
<reference evidence="2" key="2">
    <citation type="submission" date="2021-01" db="UniProtKB">
        <authorList>
            <consortium name="EnsemblPlants"/>
        </authorList>
    </citation>
    <scope>IDENTIFICATION</scope>
</reference>
<proteinExistence type="predicted"/>
<accession>A0A7N2KPW0</accession>
<dbReference type="InParanoid" id="A0A7N2KPW0"/>
<feature type="region of interest" description="Disordered" evidence="1">
    <location>
        <begin position="148"/>
        <end position="198"/>
    </location>
</feature>
<feature type="compositionally biased region" description="Polar residues" evidence="1">
    <location>
        <begin position="148"/>
        <end position="161"/>
    </location>
</feature>
<evidence type="ECO:0000313" key="3">
    <source>
        <dbReference type="Proteomes" id="UP000594261"/>
    </source>
</evidence>
<keyword evidence="3" id="KW-1185">Reference proteome</keyword>
<dbReference type="EMBL" id="LRBV02000001">
    <property type="status" value="NOT_ANNOTATED_CDS"/>
    <property type="molecule type" value="Genomic_DNA"/>
</dbReference>
<name>A0A7N2KPW0_QUELO</name>
<protein>
    <submittedName>
        <fullName evidence="2">Uncharacterized protein</fullName>
    </submittedName>
</protein>
<feature type="compositionally biased region" description="Basic and acidic residues" evidence="1">
    <location>
        <begin position="169"/>
        <end position="198"/>
    </location>
</feature>
<dbReference type="Gramene" id="QL01p036201:mrna">
    <property type="protein sequence ID" value="QL01p036201:mrna"/>
    <property type="gene ID" value="QL01p036201"/>
</dbReference>
<dbReference type="PANTHER" id="PTHR33710">
    <property type="entry name" value="BNAC02G09200D PROTEIN"/>
    <property type="match status" value="1"/>
</dbReference>
<sequence length="542" mass="62322">MERKVDGGAVSEPVPMSDYDKQIEETVRVVDSRADVDSLIDTPVHTRFTNLVFSHSSNFEQQLLDIDDAINDNVSAMTSVTNQEARVGWENNVQDVDKATLERKESTHANGPHATAHAQSLKDGLQGTFFKPMQEPNKEMGLTQSGIAFSLGPSTTKQQKAQGVKKTKGSNERKNKENRDIPSKDKKLDGEETHHQRDTNAIVSTMEYEMMDMGIKRRARTPLAELENKEDNGKRVKVDEDRMTARTGGSEYKTGRRLGSFVEETIAGSDYTWSRRLGSRGWVRERLDRALVSTTWAVAFPLVKFYHLSNSVSDHSILVLKETSLPRKQQRKSRLFHFESMWLEDERRKNVVEEAWERGRTSHSQWPFEACLEECQMSLRSWNTHTFGHVGKQVADLQRKFQMLENMKATSTDLEAIHATKMELNRWLGIEEKMWQQRSRNNWLKAGDKNTTFFHTKASNQYQRNTISRIMDANNKWLEDVDQIGQAFVGYFEELFSTSRPKVEQEMIDAIHSKVTERMNSTLTQGFHAMEVEKALKQMHPL</sequence>
<dbReference type="EnsemblPlants" id="QL01p036201:mrna">
    <property type="protein sequence ID" value="QL01p036201:mrna"/>
    <property type="gene ID" value="QL01p036201"/>
</dbReference>
<evidence type="ECO:0000313" key="2">
    <source>
        <dbReference type="EnsemblPlants" id="QL01p036201:mrna"/>
    </source>
</evidence>
<organism evidence="2 3">
    <name type="scientific">Quercus lobata</name>
    <name type="common">Valley oak</name>
    <dbReference type="NCBI Taxonomy" id="97700"/>
    <lineage>
        <taxon>Eukaryota</taxon>
        <taxon>Viridiplantae</taxon>
        <taxon>Streptophyta</taxon>
        <taxon>Embryophyta</taxon>
        <taxon>Tracheophyta</taxon>
        <taxon>Spermatophyta</taxon>
        <taxon>Magnoliopsida</taxon>
        <taxon>eudicotyledons</taxon>
        <taxon>Gunneridae</taxon>
        <taxon>Pentapetalae</taxon>
        <taxon>rosids</taxon>
        <taxon>fabids</taxon>
        <taxon>Fagales</taxon>
        <taxon>Fagaceae</taxon>
        <taxon>Quercus</taxon>
    </lineage>
</organism>
<evidence type="ECO:0000256" key="1">
    <source>
        <dbReference type="SAM" id="MobiDB-lite"/>
    </source>
</evidence>
<dbReference type="AlphaFoldDB" id="A0A7N2KPW0"/>